<reference evidence="2" key="1">
    <citation type="submission" date="2022-04" db="EMBL/GenBank/DDBJ databases">
        <title>Halocatena sp. nov., isolated from a salt lake.</title>
        <authorList>
            <person name="Cui H.-L."/>
        </authorList>
    </citation>
    <scope>NUCLEOTIDE SEQUENCE</scope>
    <source>
        <strain evidence="2">AD-1</strain>
        <plasmid evidence="2">unnamed1</plasmid>
    </source>
</reference>
<feature type="transmembrane region" description="Helical" evidence="1">
    <location>
        <begin position="127"/>
        <end position="149"/>
    </location>
</feature>
<keyword evidence="3" id="KW-1185">Reference proteome</keyword>
<dbReference type="GeneID" id="71929215"/>
<dbReference type="RefSeq" id="WP_247994816.1">
    <property type="nucleotide sequence ID" value="NZ_CP096020.1"/>
</dbReference>
<dbReference type="KEGG" id="haad:MW046_14170"/>
<keyword evidence="1" id="KW-0812">Transmembrane</keyword>
<evidence type="ECO:0000313" key="3">
    <source>
        <dbReference type="Proteomes" id="UP000831768"/>
    </source>
</evidence>
<protein>
    <submittedName>
        <fullName evidence="2">Uncharacterized protein</fullName>
    </submittedName>
</protein>
<gene>
    <name evidence="2" type="ORF">MW046_14170</name>
</gene>
<dbReference type="EMBL" id="CP096020">
    <property type="protein sequence ID" value="UPM44162.1"/>
    <property type="molecule type" value="Genomic_DNA"/>
</dbReference>
<geneLocation type="plasmid" evidence="2 3">
    <name>unnamed1</name>
</geneLocation>
<evidence type="ECO:0000313" key="2">
    <source>
        <dbReference type="EMBL" id="UPM44162.1"/>
    </source>
</evidence>
<keyword evidence="2" id="KW-0614">Plasmid</keyword>
<accession>A0A8U0A4Z2</accession>
<sequence length="155" mass="16980">MNRRHLAVIALVIAVPLFTVGLVSPVPEYEPHLDIAVSNSVDDQEELNEDITKMEYQNLSTSAQQLFKKSNNNEHSSVSIPTDEAPNSWATLVSESTQSHRIYVHKGGQYHLTWITWSVPTPPLAAVMLRLGPLLGAIGLGTLAGVLILTTEKVE</sequence>
<dbReference type="Proteomes" id="UP000831768">
    <property type="component" value="Plasmid unnamed1"/>
</dbReference>
<keyword evidence="1" id="KW-1133">Transmembrane helix</keyword>
<keyword evidence="1" id="KW-0472">Membrane</keyword>
<dbReference type="AlphaFoldDB" id="A0A8U0A4Z2"/>
<name>A0A8U0A4Z2_9EURY</name>
<organism evidence="2 3">
    <name type="scientific">Halocatena salina</name>
    <dbReference type="NCBI Taxonomy" id="2934340"/>
    <lineage>
        <taxon>Archaea</taxon>
        <taxon>Methanobacteriati</taxon>
        <taxon>Methanobacteriota</taxon>
        <taxon>Stenosarchaea group</taxon>
        <taxon>Halobacteria</taxon>
        <taxon>Halobacteriales</taxon>
        <taxon>Natronomonadaceae</taxon>
        <taxon>Halocatena</taxon>
    </lineage>
</organism>
<evidence type="ECO:0000256" key="1">
    <source>
        <dbReference type="SAM" id="Phobius"/>
    </source>
</evidence>
<proteinExistence type="predicted"/>